<dbReference type="CDD" id="cd07012">
    <property type="entry name" value="PBP2_Bug_TTT"/>
    <property type="match status" value="1"/>
</dbReference>
<keyword evidence="2" id="KW-0732">Signal</keyword>
<proteinExistence type="inferred from homology"/>
<comment type="similarity">
    <text evidence="1">Belongs to the UPF0065 (bug) family.</text>
</comment>
<evidence type="ECO:0000313" key="4">
    <source>
        <dbReference type="Proteomes" id="UP001446337"/>
    </source>
</evidence>
<dbReference type="Gene3D" id="3.40.190.150">
    <property type="entry name" value="Bordetella uptake gene, domain 1"/>
    <property type="match status" value="1"/>
</dbReference>
<evidence type="ECO:0000313" key="3">
    <source>
        <dbReference type="EMBL" id="XAN13372.1"/>
    </source>
</evidence>
<dbReference type="Pfam" id="PF03401">
    <property type="entry name" value="TctC"/>
    <property type="match status" value="1"/>
</dbReference>
<dbReference type="RefSeq" id="WP_123787009.1">
    <property type="nucleotide sequence ID" value="NZ_CP154792.1"/>
</dbReference>
<dbReference type="PANTHER" id="PTHR42928">
    <property type="entry name" value="TRICARBOXYLATE-BINDING PROTEIN"/>
    <property type="match status" value="1"/>
</dbReference>
<dbReference type="PIRSF" id="PIRSF017082">
    <property type="entry name" value="YflP"/>
    <property type="match status" value="1"/>
</dbReference>
<organism evidence="3 4">
    <name type="scientific">Achromobacter denitrificans</name>
    <name type="common">Alcaligenes denitrificans</name>
    <dbReference type="NCBI Taxonomy" id="32002"/>
    <lineage>
        <taxon>Bacteria</taxon>
        <taxon>Pseudomonadati</taxon>
        <taxon>Pseudomonadota</taxon>
        <taxon>Betaproteobacteria</taxon>
        <taxon>Burkholderiales</taxon>
        <taxon>Alcaligenaceae</taxon>
        <taxon>Achromobacter</taxon>
    </lineage>
</organism>
<dbReference type="InterPro" id="IPR042100">
    <property type="entry name" value="Bug_dom1"/>
</dbReference>
<keyword evidence="4" id="KW-1185">Reference proteome</keyword>
<gene>
    <name evidence="3" type="ORF">AAIK43_18340</name>
</gene>
<dbReference type="InterPro" id="IPR005064">
    <property type="entry name" value="BUG"/>
</dbReference>
<dbReference type="Proteomes" id="UP001446337">
    <property type="component" value="Chromosome"/>
</dbReference>
<sequence>MIFQNSIVRGLGALLVLASLQPNTSQATEQLKGPIKLVVPFAAGGSVDALARIVASGLEETSGQRVVVENRPGAEGSIAAQYVVRSAADGKTLLMGTTTQLLWVPLSRKEPPYNPATALKPIGMLGESAFFMYVNASIPVNSVAELVAFAKANPDKLNYAYGNSTGNIAAAQLIQKAQIKMNAVPYNGEAQAITDLLGNRVQVMFATTVSVLEQVKEGRVKALAVVGSARSPLAPSVPTFAESGMSAVDLSPWAAVFVPAATSSDLTDALSSALVKALTTSAVETKLAGVGLTVRPMPAREMVTFVPNELKKWDGIITRAGIVKD</sequence>
<name>A0ABZ3FY60_ACHDE</name>
<feature type="chain" id="PRO_5045388929" evidence="2">
    <location>
        <begin position="28"/>
        <end position="325"/>
    </location>
</feature>
<accession>A0ABZ3FY60</accession>
<dbReference type="EMBL" id="CP154792">
    <property type="protein sequence ID" value="XAN13372.1"/>
    <property type="molecule type" value="Genomic_DNA"/>
</dbReference>
<protein>
    <submittedName>
        <fullName evidence="3">Tripartite tricarboxylate transporter substrate binding protein</fullName>
    </submittedName>
</protein>
<dbReference type="SUPFAM" id="SSF53850">
    <property type="entry name" value="Periplasmic binding protein-like II"/>
    <property type="match status" value="1"/>
</dbReference>
<evidence type="ECO:0000256" key="1">
    <source>
        <dbReference type="ARBA" id="ARBA00006987"/>
    </source>
</evidence>
<dbReference type="PANTHER" id="PTHR42928:SF5">
    <property type="entry name" value="BLR1237 PROTEIN"/>
    <property type="match status" value="1"/>
</dbReference>
<evidence type="ECO:0000256" key="2">
    <source>
        <dbReference type="SAM" id="SignalP"/>
    </source>
</evidence>
<feature type="signal peptide" evidence="2">
    <location>
        <begin position="1"/>
        <end position="27"/>
    </location>
</feature>
<dbReference type="Gene3D" id="3.40.190.10">
    <property type="entry name" value="Periplasmic binding protein-like II"/>
    <property type="match status" value="1"/>
</dbReference>
<reference evidence="3 4" key="1">
    <citation type="submission" date="2024-05" db="EMBL/GenBank/DDBJ databases">
        <title>Achromobacter denitrificans. BP1, complete genome.</title>
        <authorList>
            <person name="Zhang B."/>
        </authorList>
    </citation>
    <scope>NUCLEOTIDE SEQUENCE [LARGE SCALE GENOMIC DNA]</scope>
    <source>
        <strain evidence="3 4">BP1</strain>
    </source>
</reference>